<dbReference type="InterPro" id="IPR007060">
    <property type="entry name" value="FtsL/DivIC"/>
</dbReference>
<dbReference type="OrthoDB" id="2382043at2"/>
<dbReference type="InterPro" id="IPR039076">
    <property type="entry name" value="DivIC"/>
</dbReference>
<evidence type="ECO:0008006" key="5">
    <source>
        <dbReference type="Google" id="ProtNLM"/>
    </source>
</evidence>
<dbReference type="GO" id="GO:0051301">
    <property type="term" value="P:cell division"/>
    <property type="evidence" value="ECO:0007669"/>
    <property type="project" value="InterPro"/>
</dbReference>
<dbReference type="Proteomes" id="UP000298246">
    <property type="component" value="Unassembled WGS sequence"/>
</dbReference>
<protein>
    <recommendedName>
        <fullName evidence="5">Septum formation initiator</fullName>
    </recommendedName>
</protein>
<evidence type="ECO:0000256" key="1">
    <source>
        <dbReference type="SAM" id="Coils"/>
    </source>
</evidence>
<keyword evidence="4" id="KW-1185">Reference proteome</keyword>
<evidence type="ECO:0000256" key="2">
    <source>
        <dbReference type="SAM" id="MobiDB-lite"/>
    </source>
</evidence>
<comment type="caution">
    <text evidence="3">The sequence shown here is derived from an EMBL/GenBank/DDBJ whole genome shotgun (WGS) entry which is preliminary data.</text>
</comment>
<proteinExistence type="predicted"/>
<dbReference type="PANTHER" id="PTHR40027">
    <property type="entry name" value="CELL DIVISION PROTEIN DIVIC"/>
    <property type="match status" value="1"/>
</dbReference>
<sequence>MHAHAPQSSAKRSAKGNNTKGSKRRIRFLVVVLLCFMSWAGVTVWDQFGKLHAKSAVVNGLEQQLAEAKKVNEDTKREIRRLNDNEYLEQIIRRDMHYKRTGETDLTLPKAAQ</sequence>
<dbReference type="EMBL" id="MYFO01000032">
    <property type="protein sequence ID" value="TFE84674.1"/>
    <property type="molecule type" value="Genomic_DNA"/>
</dbReference>
<feature type="coiled-coil region" evidence="1">
    <location>
        <begin position="58"/>
        <end position="85"/>
    </location>
</feature>
<dbReference type="RefSeq" id="WP_134755843.1">
    <property type="nucleotide sequence ID" value="NZ_MYFO02000021.1"/>
</dbReference>
<dbReference type="PANTHER" id="PTHR40027:SF1">
    <property type="entry name" value="CELL DIVISION PROTEIN DIVIC"/>
    <property type="match status" value="1"/>
</dbReference>
<evidence type="ECO:0000313" key="3">
    <source>
        <dbReference type="EMBL" id="TFE84674.1"/>
    </source>
</evidence>
<organism evidence="3 4">
    <name type="scientific">Paenibacillus athensensis</name>
    <dbReference type="NCBI Taxonomy" id="1967502"/>
    <lineage>
        <taxon>Bacteria</taxon>
        <taxon>Bacillati</taxon>
        <taxon>Bacillota</taxon>
        <taxon>Bacilli</taxon>
        <taxon>Bacillales</taxon>
        <taxon>Paenibacillaceae</taxon>
        <taxon>Paenibacillus</taxon>
    </lineage>
</organism>
<feature type="compositionally biased region" description="Polar residues" evidence="2">
    <location>
        <begin position="1"/>
        <end position="20"/>
    </location>
</feature>
<evidence type="ECO:0000313" key="4">
    <source>
        <dbReference type="Proteomes" id="UP000298246"/>
    </source>
</evidence>
<dbReference type="Pfam" id="PF04977">
    <property type="entry name" value="DivIC"/>
    <property type="match status" value="1"/>
</dbReference>
<name>A0A4Y8PUS9_9BACL</name>
<keyword evidence="1" id="KW-0175">Coiled coil</keyword>
<accession>A0A4Y8PUS9</accession>
<dbReference type="AlphaFoldDB" id="A0A4Y8PUS9"/>
<reference evidence="3 4" key="1">
    <citation type="submission" date="2017-03" db="EMBL/GenBank/DDBJ databases">
        <title>Isolation of Levoglucosan Utilizing Bacteria.</title>
        <authorList>
            <person name="Arya A.S."/>
        </authorList>
    </citation>
    <scope>NUCLEOTIDE SEQUENCE [LARGE SCALE GENOMIC DNA]</scope>
    <source>
        <strain evidence="3 4">MEC069</strain>
    </source>
</reference>
<gene>
    <name evidence="3" type="ORF">B5M42_19390</name>
</gene>
<feature type="region of interest" description="Disordered" evidence="2">
    <location>
        <begin position="1"/>
        <end position="21"/>
    </location>
</feature>